<organism evidence="1 2">
    <name type="scientific">Polaribacter aquimarinus</name>
    <dbReference type="NCBI Taxonomy" id="2100726"/>
    <lineage>
        <taxon>Bacteria</taxon>
        <taxon>Pseudomonadati</taxon>
        <taxon>Bacteroidota</taxon>
        <taxon>Flavobacteriia</taxon>
        <taxon>Flavobacteriales</taxon>
        <taxon>Flavobacteriaceae</taxon>
    </lineage>
</organism>
<evidence type="ECO:0000313" key="1">
    <source>
        <dbReference type="EMBL" id="PWG04064.1"/>
    </source>
</evidence>
<protein>
    <submittedName>
        <fullName evidence="1">Uncharacterized protein</fullName>
    </submittedName>
</protein>
<evidence type="ECO:0000313" key="2">
    <source>
        <dbReference type="Proteomes" id="UP000245670"/>
    </source>
</evidence>
<dbReference type="AlphaFoldDB" id="A0A2U2J6V3"/>
<sequence>MNNPFKKILINQEVPNTLKSKVLDDIGMIKLTYDIADFFLLKFPGTLSDFYIREELLNGKS</sequence>
<dbReference type="Proteomes" id="UP000245670">
    <property type="component" value="Unassembled WGS sequence"/>
</dbReference>
<name>A0A2U2J6V3_9FLAO</name>
<accession>A0A2U2J6V3</accession>
<gene>
    <name evidence="1" type="ORF">DIS07_13925</name>
</gene>
<comment type="caution">
    <text evidence="1">The sequence shown here is derived from an EMBL/GenBank/DDBJ whole genome shotgun (WGS) entry which is preliminary data.</text>
</comment>
<keyword evidence="2" id="KW-1185">Reference proteome</keyword>
<dbReference type="EMBL" id="QFFG01000007">
    <property type="protein sequence ID" value="PWG04064.1"/>
    <property type="molecule type" value="Genomic_DNA"/>
</dbReference>
<dbReference type="OrthoDB" id="1453121at2"/>
<dbReference type="RefSeq" id="WP_109405881.1">
    <property type="nucleotide sequence ID" value="NZ_QFFG01000007.1"/>
</dbReference>
<proteinExistence type="predicted"/>
<reference evidence="1 2" key="1">
    <citation type="submission" date="2018-05" db="EMBL/GenBank/DDBJ databases">
        <title>Polaribacter aquimarinus sp. nov., isolated from sediment in a sediment of sea.</title>
        <authorList>
            <person name="Lu D."/>
        </authorList>
    </citation>
    <scope>NUCLEOTIDE SEQUENCE [LARGE SCALE GENOMIC DNA]</scope>
    <source>
        <strain evidence="1 2">ZY113</strain>
    </source>
</reference>